<dbReference type="Gene3D" id="3.90.1570.10">
    <property type="entry name" value="tt1808, chain A"/>
    <property type="match status" value="1"/>
</dbReference>
<feature type="non-terminal residue" evidence="3">
    <location>
        <position position="269"/>
    </location>
</feature>
<dbReference type="GO" id="GO:0008270">
    <property type="term" value="F:zinc ion binding"/>
    <property type="evidence" value="ECO:0007669"/>
    <property type="project" value="UniProtKB-KW"/>
</dbReference>
<proteinExistence type="predicted"/>
<protein>
    <submittedName>
        <fullName evidence="3">9183_t:CDS:1</fullName>
    </submittedName>
</protein>
<reference evidence="3" key="1">
    <citation type="submission" date="2021-06" db="EMBL/GenBank/DDBJ databases">
        <authorList>
            <person name="Kallberg Y."/>
            <person name="Tangrot J."/>
            <person name="Rosling A."/>
        </authorList>
    </citation>
    <scope>NUCLEOTIDE SEQUENCE</scope>
    <source>
        <strain evidence="3">IA702</strain>
    </source>
</reference>
<dbReference type="PANTHER" id="PTHR34107">
    <property type="entry name" value="SLL0198 PROTEIN-RELATED"/>
    <property type="match status" value="1"/>
</dbReference>
<keyword evidence="1" id="KW-0862">Zinc</keyword>
<accession>A0A9N9GVF8</accession>
<dbReference type="Pfam" id="PF05685">
    <property type="entry name" value="Uma2"/>
    <property type="match status" value="1"/>
</dbReference>
<gene>
    <name evidence="3" type="ORF">POCULU_LOCUS8814</name>
</gene>
<evidence type="ECO:0000259" key="2">
    <source>
        <dbReference type="PROSITE" id="PS50157"/>
    </source>
</evidence>
<name>A0A9N9GVF8_9GLOM</name>
<dbReference type="EMBL" id="CAJVPJ010002790">
    <property type="protein sequence ID" value="CAG8629427.1"/>
    <property type="molecule type" value="Genomic_DNA"/>
</dbReference>
<dbReference type="InterPro" id="IPR012296">
    <property type="entry name" value="Nuclease_put_TT1808"/>
</dbReference>
<dbReference type="PROSITE" id="PS50157">
    <property type="entry name" value="ZINC_FINGER_C2H2_2"/>
    <property type="match status" value="1"/>
</dbReference>
<evidence type="ECO:0000256" key="1">
    <source>
        <dbReference type="PROSITE-ProRule" id="PRU00042"/>
    </source>
</evidence>
<sequence length="269" mass="31094">MSKAQIDLANLDFSCTYSFEEFELINEQLKTRSLEVNGQPVNLFDLDKNGKLVPMPQATHCMEVTVGEIVRQLGNWNIQTRQNGDVKTAQGGFDFSVGGQRTIRAPDVSFTPKAISRQLTELQRWTFQGQPFTPTFVVEVGDSQSSTSAFRELDDKFKREYFAVGTSVQLGWLIDPKNRRIWVYKRNKHGNVYHRERVWEDVEGGDVLPRFTLKMLMIEEAISQESSESSSENEELQIDCPECDTTFSDHYTFMEHYTNEHACKRRRNR</sequence>
<dbReference type="CDD" id="cd06260">
    <property type="entry name" value="DUF820-like"/>
    <property type="match status" value="1"/>
</dbReference>
<evidence type="ECO:0000313" key="4">
    <source>
        <dbReference type="Proteomes" id="UP000789572"/>
    </source>
</evidence>
<dbReference type="PROSITE" id="PS00028">
    <property type="entry name" value="ZINC_FINGER_C2H2_1"/>
    <property type="match status" value="1"/>
</dbReference>
<keyword evidence="1" id="KW-0479">Metal-binding</keyword>
<dbReference type="InterPro" id="IPR013087">
    <property type="entry name" value="Znf_C2H2_type"/>
</dbReference>
<dbReference type="InterPro" id="IPR011335">
    <property type="entry name" value="Restrct_endonuc-II-like"/>
</dbReference>
<dbReference type="Proteomes" id="UP000789572">
    <property type="component" value="Unassembled WGS sequence"/>
</dbReference>
<organism evidence="3 4">
    <name type="scientific">Paraglomus occultum</name>
    <dbReference type="NCBI Taxonomy" id="144539"/>
    <lineage>
        <taxon>Eukaryota</taxon>
        <taxon>Fungi</taxon>
        <taxon>Fungi incertae sedis</taxon>
        <taxon>Mucoromycota</taxon>
        <taxon>Glomeromycotina</taxon>
        <taxon>Glomeromycetes</taxon>
        <taxon>Paraglomerales</taxon>
        <taxon>Paraglomeraceae</taxon>
        <taxon>Paraglomus</taxon>
    </lineage>
</organism>
<feature type="domain" description="C2H2-type" evidence="2">
    <location>
        <begin position="238"/>
        <end position="266"/>
    </location>
</feature>
<dbReference type="OrthoDB" id="88517at2759"/>
<evidence type="ECO:0000313" key="3">
    <source>
        <dbReference type="EMBL" id="CAG8629427.1"/>
    </source>
</evidence>
<keyword evidence="1" id="KW-0863">Zinc-finger</keyword>
<dbReference type="InterPro" id="IPR008538">
    <property type="entry name" value="Uma2"/>
</dbReference>
<keyword evidence="4" id="KW-1185">Reference proteome</keyword>
<dbReference type="GO" id="GO:0006302">
    <property type="term" value="P:double-strand break repair"/>
    <property type="evidence" value="ECO:0007669"/>
    <property type="project" value="UniProtKB-ARBA"/>
</dbReference>
<dbReference type="PANTHER" id="PTHR34107:SF7">
    <property type="entry name" value="SLR2092 PROTEIN"/>
    <property type="match status" value="1"/>
</dbReference>
<dbReference type="SUPFAM" id="SSF52980">
    <property type="entry name" value="Restriction endonuclease-like"/>
    <property type="match status" value="1"/>
</dbReference>
<dbReference type="AlphaFoldDB" id="A0A9N9GVF8"/>
<comment type="caution">
    <text evidence="3">The sequence shown here is derived from an EMBL/GenBank/DDBJ whole genome shotgun (WGS) entry which is preliminary data.</text>
</comment>